<evidence type="ECO:0000256" key="1">
    <source>
        <dbReference type="SAM" id="SignalP"/>
    </source>
</evidence>
<keyword evidence="1" id="KW-0732">Signal</keyword>
<dbReference type="RefSeq" id="WP_219764736.1">
    <property type="nucleotide sequence ID" value="NZ_JAHYBZ010000007.1"/>
</dbReference>
<comment type="caution">
    <text evidence="2">The sequence shown here is derived from an EMBL/GenBank/DDBJ whole genome shotgun (WGS) entry which is preliminary data.</text>
</comment>
<feature type="signal peptide" evidence="1">
    <location>
        <begin position="1"/>
        <end position="20"/>
    </location>
</feature>
<evidence type="ECO:0000313" key="2">
    <source>
        <dbReference type="EMBL" id="MBW6400127.1"/>
    </source>
</evidence>
<protein>
    <submittedName>
        <fullName evidence="2">Uncharacterized protein</fullName>
    </submittedName>
</protein>
<gene>
    <name evidence="2" type="ORF">KPL78_19870</name>
</gene>
<feature type="chain" id="PRO_5047016527" evidence="1">
    <location>
        <begin position="21"/>
        <end position="182"/>
    </location>
</feature>
<proteinExistence type="predicted"/>
<organism evidence="2 3">
    <name type="scientific">Roseomonas alba</name>
    <dbReference type="NCBI Taxonomy" id="2846776"/>
    <lineage>
        <taxon>Bacteria</taxon>
        <taxon>Pseudomonadati</taxon>
        <taxon>Pseudomonadota</taxon>
        <taxon>Alphaproteobacteria</taxon>
        <taxon>Acetobacterales</taxon>
        <taxon>Roseomonadaceae</taxon>
        <taxon>Roseomonas</taxon>
    </lineage>
</organism>
<evidence type="ECO:0000313" key="3">
    <source>
        <dbReference type="Proteomes" id="UP001196565"/>
    </source>
</evidence>
<reference evidence="2 3" key="1">
    <citation type="submission" date="2021-07" db="EMBL/GenBank/DDBJ databases">
        <authorList>
            <person name="So Y."/>
        </authorList>
    </citation>
    <scope>NUCLEOTIDE SEQUENCE [LARGE SCALE GENOMIC DNA]</scope>
    <source>
        <strain evidence="2 3">HJA6</strain>
    </source>
</reference>
<name>A0ABS7AEF6_9PROT</name>
<dbReference type="Proteomes" id="UP001196565">
    <property type="component" value="Unassembled WGS sequence"/>
</dbReference>
<sequence length="182" mass="19052">MRLITLLLALTVPACAPVPAATMRALQTTDPATTDLAALRAAVEMPDALRPRPGTARLVFQLGGREGRFGLEEDEAASRLARQDAPPAPGRRILAFRLTSEGRDALDAFRRAPGARRMTIGIAADACRAGSIGDGPLMIGTWVSTAQTGRFVALTQFDLRRLAGDAAIAALPPCVTPAEGPA</sequence>
<accession>A0ABS7AEF6</accession>
<keyword evidence="3" id="KW-1185">Reference proteome</keyword>
<dbReference type="EMBL" id="JAHYBZ010000007">
    <property type="protein sequence ID" value="MBW6400127.1"/>
    <property type="molecule type" value="Genomic_DNA"/>
</dbReference>